<proteinExistence type="predicted"/>
<gene>
    <name evidence="7" type="ORF">SAMN05216499_12891</name>
</gene>
<keyword evidence="3" id="KW-0472">Membrane</keyword>
<dbReference type="RefSeq" id="WP_073502191.1">
    <property type="nucleotide sequence ID" value="NZ_FRBI01000028.1"/>
</dbReference>
<protein>
    <submittedName>
        <fullName evidence="7">ABC-type glycerol-3-phosphate transport system, substrate-binding protein</fullName>
    </submittedName>
</protein>
<dbReference type="PANTHER" id="PTHR43649:SF33">
    <property type="entry name" value="POLYGALACTURONAN_RHAMNOGALACTURONAN-BINDING PROTEIN YTCQ"/>
    <property type="match status" value="1"/>
</dbReference>
<evidence type="ECO:0000256" key="5">
    <source>
        <dbReference type="ARBA" id="ARBA00023288"/>
    </source>
</evidence>
<keyword evidence="2 6" id="KW-0732">Signal</keyword>
<dbReference type="Proteomes" id="UP000184111">
    <property type="component" value="Unassembled WGS sequence"/>
</dbReference>
<reference evidence="7 8" key="1">
    <citation type="submission" date="2016-11" db="EMBL/GenBank/DDBJ databases">
        <authorList>
            <person name="Jaros S."/>
            <person name="Januszkiewicz K."/>
            <person name="Wedrychowicz H."/>
        </authorList>
    </citation>
    <scope>NUCLEOTIDE SEQUENCE [LARGE SCALE GENOMIC DNA]</scope>
    <source>
        <strain evidence="7 8">CGMCC 4.2025</strain>
    </source>
</reference>
<dbReference type="PROSITE" id="PS51257">
    <property type="entry name" value="PROKAR_LIPOPROTEIN"/>
    <property type="match status" value="1"/>
</dbReference>
<evidence type="ECO:0000256" key="1">
    <source>
        <dbReference type="ARBA" id="ARBA00022475"/>
    </source>
</evidence>
<dbReference type="InterPro" id="IPR050490">
    <property type="entry name" value="Bact_solute-bd_prot1"/>
</dbReference>
<evidence type="ECO:0000256" key="2">
    <source>
        <dbReference type="ARBA" id="ARBA00022729"/>
    </source>
</evidence>
<keyword evidence="8" id="KW-1185">Reference proteome</keyword>
<dbReference type="STRING" id="310782.SAMN05216499_12891"/>
<feature type="signal peptide" evidence="6">
    <location>
        <begin position="1"/>
        <end position="20"/>
    </location>
</feature>
<evidence type="ECO:0000256" key="4">
    <source>
        <dbReference type="ARBA" id="ARBA00023139"/>
    </source>
</evidence>
<evidence type="ECO:0000313" key="8">
    <source>
        <dbReference type="Proteomes" id="UP000184111"/>
    </source>
</evidence>
<dbReference type="SUPFAM" id="SSF53850">
    <property type="entry name" value="Periplasmic binding protein-like II"/>
    <property type="match status" value="1"/>
</dbReference>
<evidence type="ECO:0000313" key="7">
    <source>
        <dbReference type="EMBL" id="SHN24675.1"/>
    </source>
</evidence>
<keyword evidence="4" id="KW-0564">Palmitate</keyword>
<keyword evidence="5" id="KW-0449">Lipoprotein</keyword>
<name>A0A1M7Q361_9ACTN</name>
<evidence type="ECO:0000256" key="6">
    <source>
        <dbReference type="SAM" id="SignalP"/>
    </source>
</evidence>
<accession>A0A1M7Q361</accession>
<dbReference type="EMBL" id="FRBI01000028">
    <property type="protein sequence ID" value="SHN24675.1"/>
    <property type="molecule type" value="Genomic_DNA"/>
</dbReference>
<keyword evidence="1" id="KW-1003">Cell membrane</keyword>
<sequence length="441" mass="47333">MKRTALAGSVLAVMALLATACGGGDSSSSGGDSAASPTDPSKVTGDIKVLTQRTDLVQDGTMKKYAAEFTKLYPKVHVTFEGITDYEGEVKIRMNTSNYGDVLMIPAAVKTADYPKFFASLGSAGDLGKKYTFTEKATVGGKVYGIANFANVQGFVYNKTVWQQAGVTHWPTTPDQFLADLRAIKSRTSATPYYTNYKDGWPLTAWTQVEGAVSCDPKANDAPAGEPDPWKAGSDLNVGDTLLYDIVRGKLSEEDPTTTNWENSKSLVATGKIGTMWLGSWAIVQMQDAARKAGKDPSEIGYMPFPSQKDGKFCTPLAPDYQEAVNIHSGHKAAARAWIDWFTDKSGYVQTNQTVPTLRGGALPSALKPFQDAGVQFVEMSQAQAAKVTSIDNQSEIGMTDKPDYRQHLIDVARGAAGGDLPGIFADLAKKWSSAQKTASL</sequence>
<dbReference type="OrthoDB" id="2060074at2"/>
<organism evidence="7 8">
    <name type="scientific">Actinacidiphila paucisporea</name>
    <dbReference type="NCBI Taxonomy" id="310782"/>
    <lineage>
        <taxon>Bacteria</taxon>
        <taxon>Bacillati</taxon>
        <taxon>Actinomycetota</taxon>
        <taxon>Actinomycetes</taxon>
        <taxon>Kitasatosporales</taxon>
        <taxon>Streptomycetaceae</taxon>
        <taxon>Actinacidiphila</taxon>
    </lineage>
</organism>
<dbReference type="Pfam" id="PF01547">
    <property type="entry name" value="SBP_bac_1"/>
    <property type="match status" value="1"/>
</dbReference>
<dbReference type="AlphaFoldDB" id="A0A1M7Q361"/>
<dbReference type="PANTHER" id="PTHR43649">
    <property type="entry name" value="ARABINOSE-BINDING PROTEIN-RELATED"/>
    <property type="match status" value="1"/>
</dbReference>
<feature type="chain" id="PRO_5038893928" evidence="6">
    <location>
        <begin position="21"/>
        <end position="441"/>
    </location>
</feature>
<evidence type="ECO:0000256" key="3">
    <source>
        <dbReference type="ARBA" id="ARBA00023136"/>
    </source>
</evidence>
<dbReference type="InterPro" id="IPR006059">
    <property type="entry name" value="SBP"/>
</dbReference>
<dbReference type="Gene3D" id="3.40.190.10">
    <property type="entry name" value="Periplasmic binding protein-like II"/>
    <property type="match status" value="2"/>
</dbReference>